<evidence type="ECO:0000259" key="2">
    <source>
        <dbReference type="Pfam" id="PF00561"/>
    </source>
</evidence>
<evidence type="ECO:0000256" key="1">
    <source>
        <dbReference type="ARBA" id="ARBA00022801"/>
    </source>
</evidence>
<feature type="domain" description="AB hydrolase-1" evidence="2">
    <location>
        <begin position="29"/>
        <end position="267"/>
    </location>
</feature>
<keyword evidence="4" id="KW-1185">Reference proteome</keyword>
<sequence length="283" mass="32762">MNEYKSIVSDGFELNICIKGTGKPVLVVGSSVYYPRLYSEELFRDFQFVFMDHRGFVRPPRKLVPEDYTLDKILSDIEKVRLTLNLTEIVILGHSGHAFMALEYAKKYPDNIDKIMLLNAAPTNSKKRQEGSNLFFNQDAIKERKDVLTKGMALLQSDIEEDPERRFVHMCLRMGAMSFYDYNFDASYLWKGVFTNMEIIDYLWGDAFAKIDITEGLNELNKPILVGLGRFDYLVAPTTLWEPIISNFPQIKKVVFEKSGHNPMLEEETHFNEVLTNFIIKQN</sequence>
<dbReference type="EMBL" id="JBFMIA010000017">
    <property type="protein sequence ID" value="MEW9502879.1"/>
    <property type="molecule type" value="Genomic_DNA"/>
</dbReference>
<proteinExistence type="predicted"/>
<evidence type="ECO:0000313" key="4">
    <source>
        <dbReference type="Proteomes" id="UP001556040"/>
    </source>
</evidence>
<dbReference type="PANTHER" id="PTHR43798:SF31">
    <property type="entry name" value="AB HYDROLASE SUPERFAMILY PROTEIN YCLE"/>
    <property type="match status" value="1"/>
</dbReference>
<dbReference type="InterPro" id="IPR050266">
    <property type="entry name" value="AB_hydrolase_sf"/>
</dbReference>
<organism evidence="3 4">
    <name type="scientific">Jeotgalibacillus marinus</name>
    <dbReference type="NCBI Taxonomy" id="86667"/>
    <lineage>
        <taxon>Bacteria</taxon>
        <taxon>Bacillati</taxon>
        <taxon>Bacillota</taxon>
        <taxon>Bacilli</taxon>
        <taxon>Bacillales</taxon>
        <taxon>Caryophanaceae</taxon>
        <taxon>Jeotgalibacillus</taxon>
    </lineage>
</organism>
<dbReference type="GO" id="GO:0016787">
    <property type="term" value="F:hydrolase activity"/>
    <property type="evidence" value="ECO:0007669"/>
    <property type="project" value="UniProtKB-KW"/>
</dbReference>
<dbReference type="SUPFAM" id="SSF53474">
    <property type="entry name" value="alpha/beta-Hydrolases"/>
    <property type="match status" value="1"/>
</dbReference>
<dbReference type="InterPro" id="IPR000073">
    <property type="entry name" value="AB_hydrolase_1"/>
</dbReference>
<name>A0ABV3Q7L5_9BACL</name>
<reference evidence="3 4" key="1">
    <citation type="journal article" date="1979" name="Int. J. Syst. Evol. Microbiol.">
        <title>Bacillus globisporus subsp. marinus subsp. nov.</title>
        <authorList>
            <person name="Liu H."/>
        </authorList>
    </citation>
    <scope>NUCLEOTIDE SEQUENCE [LARGE SCALE GENOMIC DNA]</scope>
    <source>
        <strain evidence="3 4">DSM 1297</strain>
    </source>
</reference>
<dbReference type="InterPro" id="IPR029058">
    <property type="entry name" value="AB_hydrolase_fold"/>
</dbReference>
<dbReference type="Gene3D" id="3.40.50.1820">
    <property type="entry name" value="alpha/beta hydrolase"/>
    <property type="match status" value="1"/>
</dbReference>
<protein>
    <submittedName>
        <fullName evidence="3">Alpha/beta hydrolase</fullName>
    </submittedName>
</protein>
<dbReference type="RefSeq" id="WP_367780365.1">
    <property type="nucleotide sequence ID" value="NZ_JBFMIA010000017.1"/>
</dbReference>
<gene>
    <name evidence="3" type="ORF">AB1471_13870</name>
</gene>
<dbReference type="Proteomes" id="UP001556040">
    <property type="component" value="Unassembled WGS sequence"/>
</dbReference>
<evidence type="ECO:0000313" key="3">
    <source>
        <dbReference type="EMBL" id="MEW9502879.1"/>
    </source>
</evidence>
<dbReference type="PANTHER" id="PTHR43798">
    <property type="entry name" value="MONOACYLGLYCEROL LIPASE"/>
    <property type="match status" value="1"/>
</dbReference>
<accession>A0ABV3Q7L5</accession>
<dbReference type="Pfam" id="PF00561">
    <property type="entry name" value="Abhydrolase_1"/>
    <property type="match status" value="1"/>
</dbReference>
<keyword evidence="1 3" id="KW-0378">Hydrolase</keyword>
<comment type="caution">
    <text evidence="3">The sequence shown here is derived from an EMBL/GenBank/DDBJ whole genome shotgun (WGS) entry which is preliminary data.</text>
</comment>